<dbReference type="Proteomes" id="UP001231675">
    <property type="component" value="Unassembled WGS sequence"/>
</dbReference>
<protein>
    <recommendedName>
        <fullName evidence="4">Multidrug transporter</fullName>
    </recommendedName>
</protein>
<dbReference type="RefSeq" id="WP_189414604.1">
    <property type="nucleotide sequence ID" value="NZ_BMSM01000003.1"/>
</dbReference>
<evidence type="ECO:0008006" key="4">
    <source>
        <dbReference type="Google" id="ProtNLM"/>
    </source>
</evidence>
<feature type="region of interest" description="Disordered" evidence="1">
    <location>
        <begin position="1"/>
        <end position="45"/>
    </location>
</feature>
<dbReference type="EMBL" id="JAURUD010000001">
    <property type="protein sequence ID" value="MDP9682379.1"/>
    <property type="molecule type" value="Genomic_DNA"/>
</dbReference>
<feature type="compositionally biased region" description="Pro residues" evidence="1">
    <location>
        <begin position="35"/>
        <end position="45"/>
    </location>
</feature>
<gene>
    <name evidence="2" type="ORF">J2S47_002881</name>
</gene>
<comment type="caution">
    <text evidence="2">The sequence shown here is derived from an EMBL/GenBank/DDBJ whole genome shotgun (WGS) entry which is preliminary data.</text>
</comment>
<evidence type="ECO:0000313" key="3">
    <source>
        <dbReference type="Proteomes" id="UP001231675"/>
    </source>
</evidence>
<accession>A0ABT9LF77</accession>
<name>A0ABT9LF77_STRGD</name>
<evidence type="ECO:0000313" key="2">
    <source>
        <dbReference type="EMBL" id="MDP9682379.1"/>
    </source>
</evidence>
<organism evidence="2 3">
    <name type="scientific">Streptomyces griseoviridis</name>
    <dbReference type="NCBI Taxonomy" id="45398"/>
    <lineage>
        <taxon>Bacteria</taxon>
        <taxon>Bacillati</taxon>
        <taxon>Actinomycetota</taxon>
        <taxon>Actinomycetes</taxon>
        <taxon>Kitasatosporales</taxon>
        <taxon>Streptomycetaceae</taxon>
        <taxon>Streptomyces</taxon>
    </lineage>
</organism>
<sequence length="45" mass="4951">MALGWKKTPDETHPAVKRATKTTYQPSRGGYFPAPKKPVPGTPKK</sequence>
<keyword evidence="3" id="KW-1185">Reference proteome</keyword>
<proteinExistence type="predicted"/>
<evidence type="ECO:0000256" key="1">
    <source>
        <dbReference type="SAM" id="MobiDB-lite"/>
    </source>
</evidence>
<reference evidence="2 3" key="1">
    <citation type="submission" date="2023-07" db="EMBL/GenBank/DDBJ databases">
        <title>Sequencing the genomes of 1000 actinobacteria strains.</title>
        <authorList>
            <person name="Klenk H.-P."/>
        </authorList>
    </citation>
    <scope>NUCLEOTIDE SEQUENCE [LARGE SCALE GENOMIC DNA]</scope>
    <source>
        <strain evidence="2 3">DSM 40229</strain>
    </source>
</reference>
<dbReference type="GeneID" id="91551831"/>